<organism evidence="7 8">
    <name type="scientific">Phreatobacter oligotrophus</name>
    <dbReference type="NCBI Taxonomy" id="1122261"/>
    <lineage>
        <taxon>Bacteria</taxon>
        <taxon>Pseudomonadati</taxon>
        <taxon>Pseudomonadota</taxon>
        <taxon>Alphaproteobacteria</taxon>
        <taxon>Hyphomicrobiales</taxon>
        <taxon>Phreatobacteraceae</taxon>
        <taxon>Phreatobacter</taxon>
    </lineage>
</organism>
<keyword evidence="8" id="KW-1185">Reference proteome</keyword>
<dbReference type="InterPro" id="IPR007016">
    <property type="entry name" value="O-antigen_ligase-rel_domated"/>
</dbReference>
<dbReference type="Proteomes" id="UP000241808">
    <property type="component" value="Unassembled WGS sequence"/>
</dbReference>
<feature type="transmembrane region" description="Helical" evidence="5">
    <location>
        <begin position="214"/>
        <end position="233"/>
    </location>
</feature>
<reference evidence="7 8" key="1">
    <citation type="submission" date="2018-04" db="EMBL/GenBank/DDBJ databases">
        <title>Genomic Encyclopedia of Archaeal and Bacterial Type Strains, Phase II (KMG-II): from individual species to whole genera.</title>
        <authorList>
            <person name="Goeker M."/>
        </authorList>
    </citation>
    <scope>NUCLEOTIDE SEQUENCE [LARGE SCALE GENOMIC DNA]</scope>
    <source>
        <strain evidence="7 8">DSM 25521</strain>
    </source>
</reference>
<feature type="transmembrane region" description="Helical" evidence="5">
    <location>
        <begin position="67"/>
        <end position="87"/>
    </location>
</feature>
<evidence type="ECO:0000313" key="8">
    <source>
        <dbReference type="Proteomes" id="UP000241808"/>
    </source>
</evidence>
<dbReference type="PANTHER" id="PTHR37422:SF21">
    <property type="entry name" value="EXOQ-LIKE PROTEIN"/>
    <property type="match status" value="1"/>
</dbReference>
<feature type="transmembrane region" description="Helical" evidence="5">
    <location>
        <begin position="93"/>
        <end position="112"/>
    </location>
</feature>
<comment type="caution">
    <text evidence="7">The sequence shown here is derived from an EMBL/GenBank/DDBJ whole genome shotgun (WGS) entry which is preliminary data.</text>
</comment>
<evidence type="ECO:0000313" key="7">
    <source>
        <dbReference type="EMBL" id="PTM62002.1"/>
    </source>
</evidence>
<accession>A0A2T4ZJ41</accession>
<feature type="transmembrane region" description="Helical" evidence="5">
    <location>
        <begin position="361"/>
        <end position="379"/>
    </location>
</feature>
<name>A0A2T4ZJ41_9HYPH</name>
<evidence type="ECO:0000256" key="5">
    <source>
        <dbReference type="SAM" id="Phobius"/>
    </source>
</evidence>
<evidence type="ECO:0000256" key="1">
    <source>
        <dbReference type="ARBA" id="ARBA00004141"/>
    </source>
</evidence>
<feature type="transmembrane region" description="Helical" evidence="5">
    <location>
        <begin position="385"/>
        <end position="405"/>
    </location>
</feature>
<keyword evidence="7" id="KW-0436">Ligase</keyword>
<dbReference type="GO" id="GO:0016020">
    <property type="term" value="C:membrane"/>
    <property type="evidence" value="ECO:0007669"/>
    <property type="project" value="UniProtKB-SubCell"/>
</dbReference>
<dbReference type="OrthoDB" id="9796592at2"/>
<dbReference type="InterPro" id="IPR051533">
    <property type="entry name" value="WaaL-like"/>
</dbReference>
<dbReference type="RefSeq" id="WP_108174427.1">
    <property type="nucleotide sequence ID" value="NZ_PZZL01000001.1"/>
</dbReference>
<dbReference type="PANTHER" id="PTHR37422">
    <property type="entry name" value="TEICHURONIC ACID BIOSYNTHESIS PROTEIN TUAE"/>
    <property type="match status" value="1"/>
</dbReference>
<evidence type="ECO:0000259" key="6">
    <source>
        <dbReference type="Pfam" id="PF04932"/>
    </source>
</evidence>
<feature type="transmembrane region" description="Helical" evidence="5">
    <location>
        <begin position="192"/>
        <end position="208"/>
    </location>
</feature>
<feature type="transmembrane region" description="Helical" evidence="5">
    <location>
        <begin position="124"/>
        <end position="146"/>
    </location>
</feature>
<evidence type="ECO:0000256" key="3">
    <source>
        <dbReference type="ARBA" id="ARBA00022989"/>
    </source>
</evidence>
<sequence length="410" mass="44080">MTLALPATAAGGTDRAEPLRRAVLWLMLVGGAFVFAEPSPYEIGALVAILTFMATGALRLRPVHGPLVLILVVYCLGLTTAAIPVLWAPKVAVWVVVSWYLALTMIFFAVIVAEETEGRLDVILRAWTLAALIAAAAGIAGYFRLFPGAFDLFTLYARAKGTFNDPNVFGPFLILPMLMAIQAFFRGTAGQMVRAGGVLAVLLVALLLSFSRGAWIHFGLSALIMTALLFLTAKSRAERVRILVVVGLGAILLAVFVGVLLSIDKVAELMKERASFNQSYDSGPMGRFGRHAYGWQMALDLPMGIGPLQFTRFFPEDVHNVYLNAFMSGGWIGGIAYHVLVGATLVVGLVAALGRSPVRPAATAVFACFCGLAFEGQIIDSDHWRHFWVLAGLLWGLALANRVAVARETS</sequence>
<feature type="domain" description="O-antigen ligase-related" evidence="6">
    <location>
        <begin position="198"/>
        <end position="337"/>
    </location>
</feature>
<feature type="transmembrane region" description="Helical" evidence="5">
    <location>
        <begin position="331"/>
        <end position="354"/>
    </location>
</feature>
<dbReference type="AlphaFoldDB" id="A0A2T4ZJ41"/>
<proteinExistence type="predicted"/>
<dbReference type="EMBL" id="PZZL01000001">
    <property type="protein sequence ID" value="PTM62002.1"/>
    <property type="molecule type" value="Genomic_DNA"/>
</dbReference>
<dbReference type="GO" id="GO:0016874">
    <property type="term" value="F:ligase activity"/>
    <property type="evidence" value="ECO:0007669"/>
    <property type="project" value="UniProtKB-KW"/>
</dbReference>
<evidence type="ECO:0000256" key="4">
    <source>
        <dbReference type="ARBA" id="ARBA00023136"/>
    </source>
</evidence>
<feature type="transmembrane region" description="Helical" evidence="5">
    <location>
        <begin position="166"/>
        <end position="185"/>
    </location>
</feature>
<keyword evidence="2 5" id="KW-0812">Transmembrane</keyword>
<protein>
    <submittedName>
        <fullName evidence="7">O-antigen ligase-like membrane protein</fullName>
    </submittedName>
</protein>
<gene>
    <name evidence="7" type="ORF">C8P69_101677</name>
</gene>
<feature type="transmembrane region" description="Helical" evidence="5">
    <location>
        <begin position="40"/>
        <end position="60"/>
    </location>
</feature>
<comment type="subcellular location">
    <subcellularLocation>
        <location evidence="1">Membrane</location>
        <topology evidence="1">Multi-pass membrane protein</topology>
    </subcellularLocation>
</comment>
<dbReference type="Pfam" id="PF04932">
    <property type="entry name" value="Wzy_C"/>
    <property type="match status" value="1"/>
</dbReference>
<keyword evidence="4 5" id="KW-0472">Membrane</keyword>
<evidence type="ECO:0000256" key="2">
    <source>
        <dbReference type="ARBA" id="ARBA00022692"/>
    </source>
</evidence>
<feature type="transmembrane region" description="Helical" evidence="5">
    <location>
        <begin position="240"/>
        <end position="263"/>
    </location>
</feature>
<keyword evidence="3 5" id="KW-1133">Transmembrane helix</keyword>